<proteinExistence type="predicted"/>
<dbReference type="AlphaFoldDB" id="A0A915EAG0"/>
<dbReference type="InterPro" id="IPR013825">
    <property type="entry name" value="Topo_IA_cen_sub2"/>
</dbReference>
<evidence type="ECO:0000313" key="1">
    <source>
        <dbReference type="Proteomes" id="UP000887574"/>
    </source>
</evidence>
<reference evidence="2" key="1">
    <citation type="submission" date="2022-11" db="UniProtKB">
        <authorList>
            <consortium name="WormBaseParasite"/>
        </authorList>
    </citation>
    <scope>IDENTIFICATION</scope>
</reference>
<organism evidence="1 2">
    <name type="scientific">Ditylenchus dipsaci</name>
    <dbReference type="NCBI Taxonomy" id="166011"/>
    <lineage>
        <taxon>Eukaryota</taxon>
        <taxon>Metazoa</taxon>
        <taxon>Ecdysozoa</taxon>
        <taxon>Nematoda</taxon>
        <taxon>Chromadorea</taxon>
        <taxon>Rhabditida</taxon>
        <taxon>Tylenchina</taxon>
        <taxon>Tylenchomorpha</taxon>
        <taxon>Sphaerularioidea</taxon>
        <taxon>Anguinidae</taxon>
        <taxon>Anguininae</taxon>
        <taxon>Ditylenchus</taxon>
    </lineage>
</organism>
<dbReference type="Proteomes" id="UP000887574">
    <property type="component" value="Unplaced"/>
</dbReference>
<dbReference type="Gene3D" id="2.70.20.10">
    <property type="entry name" value="Topoisomerase I, domain 3"/>
    <property type="match status" value="1"/>
</dbReference>
<sequence length="167" mass="18931">MNSLGTSAGNSSSSFVVLLLDEWKCPSGGYHVVICTQLVINVHDADLLDELCSDKQANPRIDVYRAKFSEIKPRSVNNAMQNLAIHELCKEAKQVKVVLVDKHPKSKWRPQPLDSIEMEKLLPVQPLRRYADLNCCLFHLVKNFKKQIVDAGLRQLYRDPMTNCAIL</sequence>
<evidence type="ECO:0000313" key="2">
    <source>
        <dbReference type="WBParaSite" id="jg4263"/>
    </source>
</evidence>
<name>A0A915EAG0_9BILA</name>
<protein>
    <submittedName>
        <fullName evidence="2">DNA topoisomerase</fullName>
    </submittedName>
</protein>
<dbReference type="WBParaSite" id="jg4263">
    <property type="protein sequence ID" value="jg4263"/>
    <property type="gene ID" value="jg4263"/>
</dbReference>
<keyword evidence="1" id="KW-1185">Reference proteome</keyword>
<accession>A0A915EAG0</accession>